<comment type="similarity">
    <text evidence="2">Belongs to the cytochrome P450 family.</text>
</comment>
<dbReference type="GO" id="GO:0005506">
    <property type="term" value="F:iron ion binding"/>
    <property type="evidence" value="ECO:0007669"/>
    <property type="project" value="InterPro"/>
</dbReference>
<keyword evidence="8" id="KW-0408">Iron</keyword>
<keyword evidence="9" id="KW-0503">Monooxygenase</keyword>
<evidence type="ECO:0000256" key="9">
    <source>
        <dbReference type="ARBA" id="ARBA00023033"/>
    </source>
</evidence>
<dbReference type="AlphaFoldDB" id="A0A3L6FDG1"/>
<dbReference type="GO" id="GO:0016020">
    <property type="term" value="C:membrane"/>
    <property type="evidence" value="ECO:0007669"/>
    <property type="project" value="UniProtKB-SubCell"/>
</dbReference>
<evidence type="ECO:0000256" key="8">
    <source>
        <dbReference type="ARBA" id="ARBA00023004"/>
    </source>
</evidence>
<reference evidence="11 12" key="1">
    <citation type="journal article" date="2018" name="Nat. Genet.">
        <title>Extensive intraspecific gene order and gene structural variations between Mo17 and other maize genomes.</title>
        <authorList>
            <person name="Sun S."/>
            <person name="Zhou Y."/>
            <person name="Chen J."/>
            <person name="Shi J."/>
            <person name="Zhao H."/>
            <person name="Zhao H."/>
            <person name="Song W."/>
            <person name="Zhang M."/>
            <person name="Cui Y."/>
            <person name="Dong X."/>
            <person name="Liu H."/>
            <person name="Ma X."/>
            <person name="Jiao Y."/>
            <person name="Wang B."/>
            <person name="Wei X."/>
            <person name="Stein J.C."/>
            <person name="Glaubitz J.C."/>
            <person name="Lu F."/>
            <person name="Yu G."/>
            <person name="Liang C."/>
            <person name="Fengler K."/>
            <person name="Li B."/>
            <person name="Rafalski A."/>
            <person name="Schnable P.S."/>
            <person name="Ware D.H."/>
            <person name="Buckler E.S."/>
            <person name="Lai J."/>
        </authorList>
    </citation>
    <scope>NUCLEOTIDE SEQUENCE [LARGE SCALE GENOMIC DNA]</scope>
    <source>
        <strain evidence="12">cv. Missouri 17</strain>
        <tissue evidence="11">Seedling</tissue>
    </source>
</reference>
<evidence type="ECO:0000256" key="5">
    <source>
        <dbReference type="ARBA" id="ARBA00022723"/>
    </source>
</evidence>
<dbReference type="Proteomes" id="UP000251960">
    <property type="component" value="Chromosome 4"/>
</dbReference>
<evidence type="ECO:0000256" key="2">
    <source>
        <dbReference type="ARBA" id="ARBA00010617"/>
    </source>
</evidence>
<keyword evidence="3" id="KW-0349">Heme</keyword>
<evidence type="ECO:0000256" key="3">
    <source>
        <dbReference type="ARBA" id="ARBA00022617"/>
    </source>
</evidence>
<dbReference type="GO" id="GO:0020037">
    <property type="term" value="F:heme binding"/>
    <property type="evidence" value="ECO:0007669"/>
    <property type="project" value="InterPro"/>
</dbReference>
<proteinExistence type="inferred from homology"/>
<gene>
    <name evidence="11" type="primary">CYP72A154</name>
    <name evidence="11" type="ORF">Zm00014a_010310</name>
</gene>
<dbReference type="Gene3D" id="1.20.120.990">
    <property type="entry name" value="Glycosyltransferase family 88, C-terminal domain"/>
    <property type="match status" value="1"/>
</dbReference>
<evidence type="ECO:0000256" key="1">
    <source>
        <dbReference type="ARBA" id="ARBA00004370"/>
    </source>
</evidence>
<dbReference type="InterPro" id="IPR036396">
    <property type="entry name" value="Cyt_P450_sf"/>
</dbReference>
<sequence>MLPVFSTCCEELVSRWAQALGPDGSCERDVDPELQTLTGDVISHTAFDSSYLEGRKILHLQVEQVERLMSIIDKFTGIHVLAY</sequence>
<name>A0A3L6FDG1_MAIZE</name>
<dbReference type="EMBL" id="NCVQ01000005">
    <property type="protein sequence ID" value="PWZ29667.1"/>
    <property type="molecule type" value="Genomic_DNA"/>
</dbReference>
<protein>
    <submittedName>
        <fullName evidence="11">11-oxo-beta-amyrin 30-oxidase</fullName>
    </submittedName>
</protein>
<evidence type="ECO:0000256" key="7">
    <source>
        <dbReference type="ARBA" id="ARBA00023002"/>
    </source>
</evidence>
<evidence type="ECO:0000313" key="12">
    <source>
        <dbReference type="Proteomes" id="UP000251960"/>
    </source>
</evidence>
<dbReference type="GO" id="GO:0016705">
    <property type="term" value="F:oxidoreductase activity, acting on paired donors, with incorporation or reduction of molecular oxygen"/>
    <property type="evidence" value="ECO:0007669"/>
    <property type="project" value="InterPro"/>
</dbReference>
<accession>A0A3L6FDG1</accession>
<dbReference type="PANTHER" id="PTHR24282:SF181">
    <property type="entry name" value="CYTOCHROME P450 CYP72A123"/>
    <property type="match status" value="1"/>
</dbReference>
<keyword evidence="10" id="KW-0472">Membrane</keyword>
<organism evidence="11 12">
    <name type="scientific">Zea mays</name>
    <name type="common">Maize</name>
    <dbReference type="NCBI Taxonomy" id="4577"/>
    <lineage>
        <taxon>Eukaryota</taxon>
        <taxon>Viridiplantae</taxon>
        <taxon>Streptophyta</taxon>
        <taxon>Embryophyta</taxon>
        <taxon>Tracheophyta</taxon>
        <taxon>Spermatophyta</taxon>
        <taxon>Magnoliopsida</taxon>
        <taxon>Liliopsida</taxon>
        <taxon>Poales</taxon>
        <taxon>Poaceae</taxon>
        <taxon>PACMAD clade</taxon>
        <taxon>Panicoideae</taxon>
        <taxon>Andropogonodae</taxon>
        <taxon>Andropogoneae</taxon>
        <taxon>Tripsacinae</taxon>
        <taxon>Zea</taxon>
    </lineage>
</organism>
<comment type="caution">
    <text evidence="11">The sequence shown here is derived from an EMBL/GenBank/DDBJ whole genome shotgun (WGS) entry which is preliminary data.</text>
</comment>
<keyword evidence="5" id="KW-0479">Metal-binding</keyword>
<keyword evidence="6" id="KW-1133">Transmembrane helix</keyword>
<keyword evidence="4" id="KW-0812">Transmembrane</keyword>
<dbReference type="PANTHER" id="PTHR24282">
    <property type="entry name" value="CYTOCHROME P450 FAMILY MEMBER"/>
    <property type="match status" value="1"/>
</dbReference>
<evidence type="ECO:0000256" key="4">
    <source>
        <dbReference type="ARBA" id="ARBA00022692"/>
    </source>
</evidence>
<evidence type="ECO:0000256" key="10">
    <source>
        <dbReference type="ARBA" id="ARBA00023136"/>
    </source>
</evidence>
<dbReference type="InterPro" id="IPR050665">
    <property type="entry name" value="Cytochrome_P450_Monooxygen"/>
</dbReference>
<evidence type="ECO:0000256" key="6">
    <source>
        <dbReference type="ARBA" id="ARBA00022989"/>
    </source>
</evidence>
<dbReference type="SUPFAM" id="SSF48264">
    <property type="entry name" value="Cytochrome P450"/>
    <property type="match status" value="1"/>
</dbReference>
<dbReference type="GO" id="GO:0004497">
    <property type="term" value="F:monooxygenase activity"/>
    <property type="evidence" value="ECO:0007669"/>
    <property type="project" value="UniProtKB-KW"/>
</dbReference>
<evidence type="ECO:0000313" key="11">
    <source>
        <dbReference type="EMBL" id="PWZ29667.1"/>
    </source>
</evidence>
<comment type="subcellular location">
    <subcellularLocation>
        <location evidence="1">Membrane</location>
    </subcellularLocation>
</comment>
<dbReference type="GO" id="GO:0006629">
    <property type="term" value="P:lipid metabolic process"/>
    <property type="evidence" value="ECO:0007669"/>
    <property type="project" value="UniProtKB-ARBA"/>
</dbReference>
<keyword evidence="7" id="KW-0560">Oxidoreductase</keyword>